<sequence>MDMETTPLDEQTRETETEAIRQLVATVQHAQQHELVDDFVGLFRADAIWTTAHGKRLTGRAEIAEFTGKVLPGAMTGLAPSYEVVHVQFIRPDVAAVKIRQRYFTTDGEPVADQPEGSPLYVMAKEDGRWRVVAAQNTQVLEA</sequence>
<dbReference type="SUPFAM" id="SSF54427">
    <property type="entry name" value="NTF2-like"/>
    <property type="match status" value="1"/>
</dbReference>
<dbReference type="InterPro" id="IPR027843">
    <property type="entry name" value="DUF4440"/>
</dbReference>
<gene>
    <name evidence="2" type="ORF">SAMN05216266_114154</name>
</gene>
<feature type="domain" description="DUF4440" evidence="1">
    <location>
        <begin position="20"/>
        <end position="132"/>
    </location>
</feature>
<dbReference type="Proteomes" id="UP000243799">
    <property type="component" value="Unassembled WGS sequence"/>
</dbReference>
<organism evidence="2 3">
    <name type="scientific">Amycolatopsis marina</name>
    <dbReference type="NCBI Taxonomy" id="490629"/>
    <lineage>
        <taxon>Bacteria</taxon>
        <taxon>Bacillati</taxon>
        <taxon>Actinomycetota</taxon>
        <taxon>Actinomycetes</taxon>
        <taxon>Pseudonocardiales</taxon>
        <taxon>Pseudonocardiaceae</taxon>
        <taxon>Amycolatopsis</taxon>
    </lineage>
</organism>
<protein>
    <recommendedName>
        <fullName evidence="1">DUF4440 domain-containing protein</fullName>
    </recommendedName>
</protein>
<dbReference type="NCBIfam" id="TIGR02246">
    <property type="entry name" value="SgcJ/EcaC family oxidoreductase"/>
    <property type="match status" value="1"/>
</dbReference>
<keyword evidence="3" id="KW-1185">Reference proteome</keyword>
<dbReference type="STRING" id="490629.SAMN05216266_114154"/>
<accession>A0A1I1BII9</accession>
<dbReference type="AlphaFoldDB" id="A0A1I1BII9"/>
<evidence type="ECO:0000259" key="1">
    <source>
        <dbReference type="Pfam" id="PF14534"/>
    </source>
</evidence>
<reference evidence="3" key="1">
    <citation type="submission" date="2016-10" db="EMBL/GenBank/DDBJ databases">
        <authorList>
            <person name="Varghese N."/>
            <person name="Submissions S."/>
        </authorList>
    </citation>
    <scope>NUCLEOTIDE SEQUENCE [LARGE SCALE GENOMIC DNA]</scope>
    <source>
        <strain evidence="3">CGMCC 4.3568</strain>
    </source>
</reference>
<name>A0A1I1BII9_9PSEU</name>
<proteinExistence type="predicted"/>
<evidence type="ECO:0000313" key="3">
    <source>
        <dbReference type="Proteomes" id="UP000243799"/>
    </source>
</evidence>
<dbReference type="OrthoDB" id="582247at2"/>
<dbReference type="InterPro" id="IPR032710">
    <property type="entry name" value="NTF2-like_dom_sf"/>
</dbReference>
<dbReference type="Pfam" id="PF14534">
    <property type="entry name" value="DUF4440"/>
    <property type="match status" value="1"/>
</dbReference>
<dbReference type="InterPro" id="IPR011944">
    <property type="entry name" value="Steroid_delta5-4_isomerase"/>
</dbReference>
<evidence type="ECO:0000313" key="2">
    <source>
        <dbReference type="EMBL" id="SFB50189.1"/>
    </source>
</evidence>
<dbReference type="Gene3D" id="3.10.450.50">
    <property type="match status" value="1"/>
</dbReference>
<dbReference type="EMBL" id="FOKG01000014">
    <property type="protein sequence ID" value="SFB50189.1"/>
    <property type="molecule type" value="Genomic_DNA"/>
</dbReference>